<sequence length="382" mass="42637">MVFAFVRRFGQNVAEASIDNLLRCSHFIVDKLHVDTDNRLAVGQVQAEATLTKDGPPEDESPPAYEEFFESPCFISTQYKDDRAVVRQDNIASHAGTAAHAKNCECKGCRDRRRPFHKGGTGRRHGYRGSPISTRTAATDLAAWRQSLPQPDLQSQQSTTNSPISRMPQEALSQPSRLRGGDFQILEPVSNRFAALHVERTKDEEEYQQSADKHNDHDSNNGSSTYSAQPADETSILHQPEQFSITDTLWHQMAAFDNWSDTNVDDSDLAGEGSDDRAIASTAMSAGLSIKTNLSVTSSDSEDGRVCTLWKPKKKNFVPITTLLPGPRTAGGASEEMPWEEDDWQERELLGVRLLSWTKTRLLLRYTQGDDEVEYFVNSEVL</sequence>
<keyword evidence="3" id="KW-1185">Reference proteome</keyword>
<dbReference type="AlphaFoldDB" id="U1GPF5"/>
<proteinExistence type="predicted"/>
<evidence type="ECO:0000256" key="1">
    <source>
        <dbReference type="SAM" id="MobiDB-lite"/>
    </source>
</evidence>
<feature type="region of interest" description="Disordered" evidence="1">
    <location>
        <begin position="201"/>
        <end position="232"/>
    </location>
</feature>
<evidence type="ECO:0000313" key="2">
    <source>
        <dbReference type="EMBL" id="ERF73836.1"/>
    </source>
</evidence>
<protein>
    <submittedName>
        <fullName evidence="2">Uncharacterized protein</fullName>
    </submittedName>
</protein>
<feature type="region of interest" description="Disordered" evidence="1">
    <location>
        <begin position="148"/>
        <end position="176"/>
    </location>
</feature>
<gene>
    <name evidence="2" type="ORF">EPUS_05541</name>
</gene>
<reference evidence="3" key="1">
    <citation type="journal article" date="2014" name="BMC Genomics">
        <title>Genome characteristics reveal the impact of lichenization on lichen-forming fungus Endocarpon pusillum Hedwig (Verrucariales, Ascomycota).</title>
        <authorList>
            <person name="Wang Y.-Y."/>
            <person name="Liu B."/>
            <person name="Zhang X.-Y."/>
            <person name="Zhou Q.-M."/>
            <person name="Zhang T."/>
            <person name="Li H."/>
            <person name="Yu Y.-F."/>
            <person name="Zhang X.-L."/>
            <person name="Hao X.-Y."/>
            <person name="Wang M."/>
            <person name="Wang L."/>
            <person name="Wei J.-C."/>
        </authorList>
    </citation>
    <scope>NUCLEOTIDE SEQUENCE [LARGE SCALE GENOMIC DNA]</scope>
    <source>
        <strain evidence="3">Z07020 / HMAS-L-300199</strain>
    </source>
</reference>
<dbReference type="EMBL" id="KE720921">
    <property type="protein sequence ID" value="ERF73836.1"/>
    <property type="molecule type" value="Genomic_DNA"/>
</dbReference>
<accession>U1GPF5</accession>
<feature type="compositionally biased region" description="Low complexity" evidence="1">
    <location>
        <begin position="148"/>
        <end position="158"/>
    </location>
</feature>
<evidence type="ECO:0000313" key="3">
    <source>
        <dbReference type="Proteomes" id="UP000019373"/>
    </source>
</evidence>
<dbReference type="GeneID" id="19240489"/>
<dbReference type="Proteomes" id="UP000019373">
    <property type="component" value="Unassembled WGS sequence"/>
</dbReference>
<dbReference type="OrthoDB" id="10304573at2759"/>
<name>U1GPF5_ENDPU</name>
<feature type="compositionally biased region" description="Basic residues" evidence="1">
    <location>
        <begin position="110"/>
        <end position="127"/>
    </location>
</feature>
<dbReference type="RefSeq" id="XP_007800537.1">
    <property type="nucleotide sequence ID" value="XM_007802346.1"/>
</dbReference>
<dbReference type="HOGENOM" id="CLU_723679_0_0_1"/>
<feature type="region of interest" description="Disordered" evidence="1">
    <location>
        <begin position="110"/>
        <end position="132"/>
    </location>
</feature>
<organism evidence="2 3">
    <name type="scientific">Endocarpon pusillum (strain Z07020 / HMAS-L-300199)</name>
    <name type="common">Lichen-forming fungus</name>
    <dbReference type="NCBI Taxonomy" id="1263415"/>
    <lineage>
        <taxon>Eukaryota</taxon>
        <taxon>Fungi</taxon>
        <taxon>Dikarya</taxon>
        <taxon>Ascomycota</taxon>
        <taxon>Pezizomycotina</taxon>
        <taxon>Eurotiomycetes</taxon>
        <taxon>Chaetothyriomycetidae</taxon>
        <taxon>Verrucariales</taxon>
        <taxon>Verrucariaceae</taxon>
        <taxon>Endocarpon</taxon>
    </lineage>
</organism>